<gene>
    <name evidence="6 10" type="primary">araA</name>
    <name evidence="10" type="ORF">HW115_08345</name>
</gene>
<feature type="binding site" evidence="6">
    <location>
        <position position="351"/>
    </location>
    <ligand>
        <name>Mn(2+)</name>
        <dbReference type="ChEBI" id="CHEBI:29035"/>
    </ligand>
</feature>
<evidence type="ECO:0000313" key="10">
    <source>
        <dbReference type="EMBL" id="NWK55618.1"/>
    </source>
</evidence>
<accession>A0A851GCZ1</accession>
<proteinExistence type="inferred from homology"/>
<dbReference type="InterPro" id="IPR009015">
    <property type="entry name" value="Fucose_isomerase_N/cen_sf"/>
</dbReference>
<evidence type="ECO:0000256" key="4">
    <source>
        <dbReference type="ARBA" id="ARBA00023235"/>
    </source>
</evidence>
<evidence type="ECO:0000313" key="11">
    <source>
        <dbReference type="Proteomes" id="UP000557872"/>
    </source>
</evidence>
<comment type="cofactor">
    <cofactor evidence="6">
        <name>Mn(2+)</name>
        <dbReference type="ChEBI" id="CHEBI:29035"/>
    </cofactor>
    <text evidence="6">Binds 1 Mn(2+) ion per subunit.</text>
</comment>
<feature type="domain" description="L-arabinose isomerase C-terminal" evidence="8">
    <location>
        <begin position="329"/>
        <end position="472"/>
    </location>
</feature>
<dbReference type="SUPFAM" id="SSF50443">
    <property type="entry name" value="FucI/AraA C-terminal domain-like"/>
    <property type="match status" value="1"/>
</dbReference>
<keyword evidence="4 6" id="KW-0413">Isomerase</keyword>
<feature type="domain" description="L-arabinose isomerase central" evidence="9">
    <location>
        <begin position="178"/>
        <end position="324"/>
    </location>
</feature>
<dbReference type="PANTHER" id="PTHR38464:SF1">
    <property type="entry name" value="L-ARABINOSE ISOMERASE"/>
    <property type="match status" value="1"/>
</dbReference>
<comment type="similarity">
    <text evidence="6">Belongs to the arabinose isomerase family.</text>
</comment>
<keyword evidence="3 6" id="KW-0464">Manganese</keyword>
<evidence type="ECO:0000256" key="2">
    <source>
        <dbReference type="ARBA" id="ARBA00022935"/>
    </source>
</evidence>
<keyword evidence="11" id="KW-1185">Reference proteome</keyword>
<evidence type="ECO:0000256" key="1">
    <source>
        <dbReference type="ARBA" id="ARBA00022723"/>
    </source>
</evidence>
<dbReference type="Gene3D" id="3.40.50.10940">
    <property type="match status" value="1"/>
</dbReference>
<dbReference type="Proteomes" id="UP000557872">
    <property type="component" value="Unassembled WGS sequence"/>
</dbReference>
<organism evidence="10 11">
    <name type="scientific">Oceaniferula marina</name>
    <dbReference type="NCBI Taxonomy" id="2748318"/>
    <lineage>
        <taxon>Bacteria</taxon>
        <taxon>Pseudomonadati</taxon>
        <taxon>Verrucomicrobiota</taxon>
        <taxon>Verrucomicrobiia</taxon>
        <taxon>Verrucomicrobiales</taxon>
        <taxon>Verrucomicrobiaceae</taxon>
        <taxon>Oceaniferula</taxon>
    </lineage>
</organism>
<protein>
    <recommendedName>
        <fullName evidence="6">L-arabinose isomerase</fullName>
        <ecNumber evidence="6">5.3.1.4</ecNumber>
    </recommendedName>
</protein>
<comment type="pathway">
    <text evidence="6">Carbohydrate degradation; L-arabinose degradation via L-ribulose; D-xylulose 5-phosphate from L-arabinose (bacterial route): step 1/3.</text>
</comment>
<dbReference type="AlphaFoldDB" id="A0A851GCZ1"/>
<dbReference type="HAMAP" id="MF_00519">
    <property type="entry name" value="Arabinose_Isome"/>
    <property type="match status" value="1"/>
</dbReference>
<keyword evidence="2 6" id="KW-0054">Arabinose catabolism</keyword>
<evidence type="ECO:0000256" key="6">
    <source>
        <dbReference type="HAMAP-Rule" id="MF_00519"/>
    </source>
</evidence>
<dbReference type="Pfam" id="PF02610">
    <property type="entry name" value="AraA_N"/>
    <property type="match status" value="1"/>
</dbReference>
<comment type="caution">
    <text evidence="10">The sequence shown here is derived from an EMBL/GenBank/DDBJ whole genome shotgun (WGS) entry which is preliminary data.</text>
</comment>
<dbReference type="PIRSF" id="PIRSF001478">
    <property type="entry name" value="L-ara_isomerase"/>
    <property type="match status" value="1"/>
</dbReference>
<dbReference type="InterPro" id="IPR003762">
    <property type="entry name" value="Lara_isomerase"/>
</dbReference>
<dbReference type="InterPro" id="IPR038583">
    <property type="entry name" value="AraA_N_sf"/>
</dbReference>
<name>A0A851GCZ1_9BACT</name>
<dbReference type="InterPro" id="IPR055390">
    <property type="entry name" value="AraA_central"/>
</dbReference>
<dbReference type="EMBL" id="JACBAZ010000003">
    <property type="protein sequence ID" value="NWK55618.1"/>
    <property type="molecule type" value="Genomic_DNA"/>
</dbReference>
<feature type="binding site" evidence="6">
    <location>
        <position position="450"/>
    </location>
    <ligand>
        <name>Mn(2+)</name>
        <dbReference type="ChEBI" id="CHEBI:29035"/>
    </ligand>
</feature>
<dbReference type="CDD" id="cd03557">
    <property type="entry name" value="L-arabinose_isomerase"/>
    <property type="match status" value="1"/>
</dbReference>
<comment type="catalytic activity">
    <reaction evidence="6">
        <text>beta-L-arabinopyranose = L-ribulose</text>
        <dbReference type="Rhea" id="RHEA:14821"/>
        <dbReference type="ChEBI" id="CHEBI:16880"/>
        <dbReference type="ChEBI" id="CHEBI:40886"/>
        <dbReference type="EC" id="5.3.1.4"/>
    </reaction>
</comment>
<dbReference type="InterPro" id="IPR055389">
    <property type="entry name" value="AraA_N"/>
</dbReference>
<evidence type="ECO:0000256" key="3">
    <source>
        <dbReference type="ARBA" id="ARBA00023211"/>
    </source>
</evidence>
<dbReference type="RefSeq" id="WP_178932166.1">
    <property type="nucleotide sequence ID" value="NZ_JACBAZ010000003.1"/>
</dbReference>
<comment type="function">
    <text evidence="6">Catalyzes the conversion of L-arabinose to L-ribulose.</text>
</comment>
<dbReference type="GO" id="GO:0030145">
    <property type="term" value="F:manganese ion binding"/>
    <property type="evidence" value="ECO:0007669"/>
    <property type="project" value="UniProtKB-UniRule"/>
</dbReference>
<dbReference type="Pfam" id="PF11762">
    <property type="entry name" value="Arabinose_Iso_C"/>
    <property type="match status" value="1"/>
</dbReference>
<evidence type="ECO:0000259" key="9">
    <source>
        <dbReference type="Pfam" id="PF24856"/>
    </source>
</evidence>
<evidence type="ECO:0000259" key="8">
    <source>
        <dbReference type="Pfam" id="PF11762"/>
    </source>
</evidence>
<dbReference type="GO" id="GO:0008733">
    <property type="term" value="F:L-arabinose isomerase activity"/>
    <property type="evidence" value="ECO:0007669"/>
    <property type="project" value="UniProtKB-UniRule"/>
</dbReference>
<evidence type="ECO:0000256" key="5">
    <source>
        <dbReference type="ARBA" id="ARBA00023277"/>
    </source>
</evidence>
<dbReference type="GO" id="GO:0005829">
    <property type="term" value="C:cytosol"/>
    <property type="evidence" value="ECO:0007669"/>
    <property type="project" value="TreeGrafter"/>
</dbReference>
<dbReference type="InterPro" id="IPR004216">
    <property type="entry name" value="Fuc/Ara_isomerase_C"/>
</dbReference>
<dbReference type="NCBIfam" id="NF002795">
    <property type="entry name" value="PRK02929.1"/>
    <property type="match status" value="1"/>
</dbReference>
<dbReference type="Pfam" id="PF24856">
    <property type="entry name" value="AraA_central"/>
    <property type="match status" value="1"/>
</dbReference>
<dbReference type="EC" id="5.3.1.4" evidence="6"/>
<sequence length="495" mass="55271">MTIYNNQKEVWFITGSQTLYGDDVLKQVDANSLEIANSFNDNPGIPLKVVFKNCLKSADEIKRLCQEANQSEACVGLICWMHTFSPAKMWIGGLNLLNKPFCHLNTQFNRDIPWKSIDMEYMNLNQSAHGDREFGHICARLGKARAIVVGHWQDPNVVKQLASWGGVVCAWAESQSLKVVRFGDNMRQVAVTEGDKVEAENVFGFSVNTHGIGDLVESIKSVNSADILELCDEYNQMYFMDPKLKRAGDMHVSLQDSAKIELGLRRFMDAGGYKAFTSTFEDLHGLKQLPGLPVQRMMLDGYGFGAEGDWKHAALLRILKVMNAEGDRGTSFMEDYTYHLDPAGMRCLGSHMLEICPGLAQARPSCEIHPLGIGGKEDPVRLVFDGKSGEAVNVSLVDMGPRFRIIVNKVHAKTVDDDMPHLPVARVLWEPMPDLPTATTAWLLAGGAHHTVFSYTTTIEQVEMFADIAGVECLVIDEGTNLRQFKKELKWNQNW</sequence>
<feature type="domain" description="L-arabinose isomerase N-terminal" evidence="7">
    <location>
        <begin position="9"/>
        <end position="175"/>
    </location>
</feature>
<keyword evidence="5 6" id="KW-0119">Carbohydrate metabolism</keyword>
<dbReference type="SUPFAM" id="SSF53743">
    <property type="entry name" value="FucI/AraA N-terminal and middle domains"/>
    <property type="match status" value="1"/>
</dbReference>
<reference evidence="10 11" key="1">
    <citation type="submission" date="2020-07" db="EMBL/GenBank/DDBJ databases">
        <title>Roseicoccus Jingziensis gen. nov., sp. nov., isolated from coastal seawater.</title>
        <authorList>
            <person name="Feng X."/>
        </authorList>
    </citation>
    <scope>NUCLEOTIDE SEQUENCE [LARGE SCALE GENOMIC DNA]</scope>
    <source>
        <strain evidence="10 11">N1E253</strain>
    </source>
</reference>
<dbReference type="InterPro" id="IPR024664">
    <property type="entry name" value="Ara_Isoase_C"/>
</dbReference>
<dbReference type="PANTHER" id="PTHR38464">
    <property type="entry name" value="L-ARABINOSE ISOMERASE"/>
    <property type="match status" value="1"/>
</dbReference>
<feature type="binding site" evidence="6">
    <location>
        <position position="307"/>
    </location>
    <ligand>
        <name>Mn(2+)</name>
        <dbReference type="ChEBI" id="CHEBI:29035"/>
    </ligand>
</feature>
<feature type="binding site" evidence="6">
    <location>
        <position position="334"/>
    </location>
    <ligand>
        <name>Mn(2+)</name>
        <dbReference type="ChEBI" id="CHEBI:29035"/>
    </ligand>
</feature>
<evidence type="ECO:0000259" key="7">
    <source>
        <dbReference type="Pfam" id="PF02610"/>
    </source>
</evidence>
<keyword evidence="1 6" id="KW-0479">Metal-binding</keyword>
<dbReference type="UniPathway" id="UPA00145">
    <property type="reaction ID" value="UER00565"/>
</dbReference>
<dbReference type="GO" id="GO:0019569">
    <property type="term" value="P:L-arabinose catabolic process to D-xylulose 5-phosphate"/>
    <property type="evidence" value="ECO:0007669"/>
    <property type="project" value="UniProtKB-UniRule"/>
</dbReference>